<comment type="caution">
    <text evidence="1">The sequence shown here is derived from an EMBL/GenBank/DDBJ whole genome shotgun (WGS) entry which is preliminary data.</text>
</comment>
<name>A0A8S2FLM1_9BILA</name>
<sequence length="49" mass="5522">MTILWNSFITHLPLKNAVLHDMQCVQSLMRAQSATLECMSCLAHPLPII</sequence>
<dbReference type="Proteomes" id="UP000682733">
    <property type="component" value="Unassembled WGS sequence"/>
</dbReference>
<proteinExistence type="predicted"/>
<accession>A0A8S2FLM1</accession>
<dbReference type="AlphaFoldDB" id="A0A8S2FLM1"/>
<gene>
    <name evidence="1" type="ORF">OVA965_LOCUS36819</name>
    <name evidence="2" type="ORF">TMI583_LOCUS37853</name>
</gene>
<organism evidence="1 3">
    <name type="scientific">Didymodactylos carnosus</name>
    <dbReference type="NCBI Taxonomy" id="1234261"/>
    <lineage>
        <taxon>Eukaryota</taxon>
        <taxon>Metazoa</taxon>
        <taxon>Spiralia</taxon>
        <taxon>Gnathifera</taxon>
        <taxon>Rotifera</taxon>
        <taxon>Eurotatoria</taxon>
        <taxon>Bdelloidea</taxon>
        <taxon>Philodinida</taxon>
        <taxon>Philodinidae</taxon>
        <taxon>Didymodactylos</taxon>
    </lineage>
</organism>
<evidence type="ECO:0000313" key="3">
    <source>
        <dbReference type="Proteomes" id="UP000677228"/>
    </source>
</evidence>
<dbReference type="EMBL" id="CAJNOK010033849">
    <property type="protein sequence ID" value="CAF1498290.1"/>
    <property type="molecule type" value="Genomic_DNA"/>
</dbReference>
<reference evidence="1" key="1">
    <citation type="submission" date="2021-02" db="EMBL/GenBank/DDBJ databases">
        <authorList>
            <person name="Nowell W R."/>
        </authorList>
    </citation>
    <scope>NUCLEOTIDE SEQUENCE</scope>
</reference>
<feature type="non-terminal residue" evidence="1">
    <location>
        <position position="1"/>
    </location>
</feature>
<protein>
    <submittedName>
        <fullName evidence="1">Uncharacterized protein</fullName>
    </submittedName>
</protein>
<evidence type="ECO:0000313" key="2">
    <source>
        <dbReference type="EMBL" id="CAF4287072.1"/>
    </source>
</evidence>
<dbReference type="Proteomes" id="UP000677228">
    <property type="component" value="Unassembled WGS sequence"/>
</dbReference>
<evidence type="ECO:0000313" key="1">
    <source>
        <dbReference type="EMBL" id="CAF1498290.1"/>
    </source>
</evidence>
<dbReference type="EMBL" id="CAJOBA010055850">
    <property type="protein sequence ID" value="CAF4287072.1"/>
    <property type="molecule type" value="Genomic_DNA"/>
</dbReference>